<keyword evidence="3" id="KW-1185">Reference proteome</keyword>
<dbReference type="Proteomes" id="UP000221165">
    <property type="component" value="Unassembled WGS sequence"/>
</dbReference>
<reference evidence="2 3" key="1">
    <citation type="journal article" date="2017" name="Int. J. Parasitol.">
        <title>The genome of the protozoan parasite Cystoisospora suis and a reverse vaccinology approach to identify vaccine candidates.</title>
        <authorList>
            <person name="Palmieri N."/>
            <person name="Shrestha A."/>
            <person name="Ruttkowski B."/>
            <person name="Beck T."/>
            <person name="Vogl C."/>
            <person name="Tomley F."/>
            <person name="Blake D.P."/>
            <person name="Joachim A."/>
        </authorList>
    </citation>
    <scope>NUCLEOTIDE SEQUENCE [LARGE SCALE GENOMIC DNA]</scope>
    <source>
        <strain evidence="2 3">Wien I</strain>
    </source>
</reference>
<sequence>MTDIGDRAGQRVTGSEASQALRSSAPALGITRRGVSAGSGIFGWSVAQLCCHVVYAGDRHRPFKRRSTAVSVSVG</sequence>
<protein>
    <submittedName>
        <fullName evidence="2">Uncharacterized protein</fullName>
    </submittedName>
</protein>
<evidence type="ECO:0000313" key="3">
    <source>
        <dbReference type="Proteomes" id="UP000221165"/>
    </source>
</evidence>
<feature type="compositionally biased region" description="Polar residues" evidence="1">
    <location>
        <begin position="12"/>
        <end position="22"/>
    </location>
</feature>
<dbReference type="RefSeq" id="XP_067920912.1">
    <property type="nucleotide sequence ID" value="XM_068067113.1"/>
</dbReference>
<accession>A0A2C6KFD5</accession>
<dbReference type="VEuPathDB" id="ToxoDB:CSUI_006963"/>
<dbReference type="GeneID" id="94430324"/>
<gene>
    <name evidence="2" type="ORF">CSUI_006963</name>
</gene>
<comment type="caution">
    <text evidence="2">The sequence shown here is derived from an EMBL/GenBank/DDBJ whole genome shotgun (WGS) entry which is preliminary data.</text>
</comment>
<evidence type="ECO:0000313" key="2">
    <source>
        <dbReference type="EMBL" id="PHJ19210.1"/>
    </source>
</evidence>
<name>A0A2C6KFD5_9APIC</name>
<dbReference type="EMBL" id="MIGC01003585">
    <property type="protein sequence ID" value="PHJ19210.1"/>
    <property type="molecule type" value="Genomic_DNA"/>
</dbReference>
<dbReference type="AlphaFoldDB" id="A0A2C6KFD5"/>
<organism evidence="2 3">
    <name type="scientific">Cystoisospora suis</name>
    <dbReference type="NCBI Taxonomy" id="483139"/>
    <lineage>
        <taxon>Eukaryota</taxon>
        <taxon>Sar</taxon>
        <taxon>Alveolata</taxon>
        <taxon>Apicomplexa</taxon>
        <taxon>Conoidasida</taxon>
        <taxon>Coccidia</taxon>
        <taxon>Eucoccidiorida</taxon>
        <taxon>Eimeriorina</taxon>
        <taxon>Sarcocystidae</taxon>
        <taxon>Cystoisospora</taxon>
    </lineage>
</organism>
<proteinExistence type="predicted"/>
<evidence type="ECO:0000256" key="1">
    <source>
        <dbReference type="SAM" id="MobiDB-lite"/>
    </source>
</evidence>
<feature type="region of interest" description="Disordered" evidence="1">
    <location>
        <begin position="1"/>
        <end position="23"/>
    </location>
</feature>